<dbReference type="AlphaFoldDB" id="A0A5C5BH33"/>
<keyword evidence="2" id="KW-1185">Reference proteome</keyword>
<proteinExistence type="predicted"/>
<evidence type="ECO:0008006" key="3">
    <source>
        <dbReference type="Google" id="ProtNLM"/>
    </source>
</evidence>
<name>A0A5C5BH33_9MICO</name>
<dbReference type="OrthoDB" id="3871708at2"/>
<comment type="caution">
    <text evidence="1">The sequence shown here is derived from an EMBL/GenBank/DDBJ whole genome shotgun (WGS) entry which is preliminary data.</text>
</comment>
<dbReference type="Proteomes" id="UP000313849">
    <property type="component" value="Unassembled WGS sequence"/>
</dbReference>
<reference evidence="1 2" key="1">
    <citation type="submission" date="2019-06" db="EMBL/GenBank/DDBJ databases">
        <title>Draft genome sequence of Miniimonas arenae KCTC 19750T isolated from sea sand.</title>
        <authorList>
            <person name="Park S.-J."/>
        </authorList>
    </citation>
    <scope>NUCLEOTIDE SEQUENCE [LARGE SCALE GENOMIC DNA]</scope>
    <source>
        <strain evidence="1 2">KCTC 19750</strain>
    </source>
</reference>
<evidence type="ECO:0000313" key="2">
    <source>
        <dbReference type="Proteomes" id="UP000313849"/>
    </source>
</evidence>
<dbReference type="EMBL" id="VENP01000001">
    <property type="protein sequence ID" value="TNU77363.1"/>
    <property type="molecule type" value="Genomic_DNA"/>
</dbReference>
<dbReference type="RefSeq" id="WP_139985467.1">
    <property type="nucleotide sequence ID" value="NZ_VENP01000001.1"/>
</dbReference>
<accession>A0A5C5BH33</accession>
<organism evidence="1 2">
    <name type="scientific">Miniimonas arenae</name>
    <dbReference type="NCBI Taxonomy" id="676201"/>
    <lineage>
        <taxon>Bacteria</taxon>
        <taxon>Bacillati</taxon>
        <taxon>Actinomycetota</taxon>
        <taxon>Actinomycetes</taxon>
        <taxon>Micrococcales</taxon>
        <taxon>Beutenbergiaceae</taxon>
        <taxon>Miniimonas</taxon>
    </lineage>
</organism>
<sequence>MGAVGSSGARSRRLKAAIVAGILTMGAIGLPLASAQAGSNLCGSSLACIYIDPAWVGLLGTKSGGSGLSNVSSGADNKTSAWENKTGSNGAWYTLANGTGSCFAMPKGSEVSSIPFPNYDKLTSWKVNGGC</sequence>
<protein>
    <recommendedName>
        <fullName evidence="3">Peptidase inhibitor family I36 protein</fullName>
    </recommendedName>
</protein>
<gene>
    <name evidence="1" type="ORF">FH969_00955</name>
</gene>
<evidence type="ECO:0000313" key="1">
    <source>
        <dbReference type="EMBL" id="TNU77363.1"/>
    </source>
</evidence>